<accession>A0A941EH06</accession>
<dbReference type="Proteomes" id="UP000676325">
    <property type="component" value="Unassembled WGS sequence"/>
</dbReference>
<organism evidence="2 3">
    <name type="scientific">Actinospica acidithermotolerans</name>
    <dbReference type="NCBI Taxonomy" id="2828514"/>
    <lineage>
        <taxon>Bacteria</taxon>
        <taxon>Bacillati</taxon>
        <taxon>Actinomycetota</taxon>
        <taxon>Actinomycetes</taxon>
        <taxon>Catenulisporales</taxon>
        <taxon>Actinospicaceae</taxon>
        <taxon>Actinospica</taxon>
    </lineage>
</organism>
<gene>
    <name evidence="2" type="ORF">KDK95_33820</name>
</gene>
<reference evidence="2" key="1">
    <citation type="submission" date="2021-04" db="EMBL/GenBank/DDBJ databases">
        <title>Genome based classification of Actinospica acidithermotolerans sp. nov., an actinobacterium isolated from an Indonesian hot spring.</title>
        <authorList>
            <person name="Kusuma A.B."/>
            <person name="Putra K.E."/>
            <person name="Nafisah S."/>
            <person name="Loh J."/>
            <person name="Nouioui I."/>
            <person name="Goodfellow M."/>
        </authorList>
    </citation>
    <scope>NUCLEOTIDE SEQUENCE</scope>
    <source>
        <strain evidence="2">MGRD01-02</strain>
    </source>
</reference>
<feature type="transmembrane region" description="Helical" evidence="1">
    <location>
        <begin position="29"/>
        <end position="47"/>
    </location>
</feature>
<evidence type="ECO:0000256" key="1">
    <source>
        <dbReference type="SAM" id="Phobius"/>
    </source>
</evidence>
<keyword evidence="1" id="KW-0812">Transmembrane</keyword>
<dbReference type="AlphaFoldDB" id="A0A941EH06"/>
<proteinExistence type="predicted"/>
<protein>
    <submittedName>
        <fullName evidence="2">Uncharacterized protein</fullName>
    </submittedName>
</protein>
<evidence type="ECO:0000313" key="3">
    <source>
        <dbReference type="Proteomes" id="UP000676325"/>
    </source>
</evidence>
<keyword evidence="3" id="KW-1185">Reference proteome</keyword>
<name>A0A941EH06_9ACTN</name>
<comment type="caution">
    <text evidence="2">The sequence shown here is derived from an EMBL/GenBank/DDBJ whole genome shotgun (WGS) entry which is preliminary data.</text>
</comment>
<sequence length="58" mass="5941">MIALMIAMVLLAVFVGALAFVTSPVGLVLAAVIGAWLLIYAGRSLAARRGDGEAARRG</sequence>
<keyword evidence="1" id="KW-1133">Transmembrane helix</keyword>
<evidence type="ECO:0000313" key="2">
    <source>
        <dbReference type="EMBL" id="MBR7831332.1"/>
    </source>
</evidence>
<keyword evidence="1" id="KW-0472">Membrane</keyword>
<dbReference type="RefSeq" id="WP_212522442.1">
    <property type="nucleotide sequence ID" value="NZ_JAGSOH010000215.1"/>
</dbReference>
<dbReference type="EMBL" id="JAGSOH010000215">
    <property type="protein sequence ID" value="MBR7831332.1"/>
    <property type="molecule type" value="Genomic_DNA"/>
</dbReference>